<protein>
    <submittedName>
        <fullName evidence="3">ABC transporter substrate-binding protein</fullName>
    </submittedName>
</protein>
<evidence type="ECO:0000313" key="3">
    <source>
        <dbReference type="EMBL" id="RVU17193.1"/>
    </source>
</evidence>
<dbReference type="SUPFAM" id="SSF53850">
    <property type="entry name" value="Periplasmic binding protein-like II"/>
    <property type="match status" value="1"/>
</dbReference>
<dbReference type="EMBL" id="SACP01000013">
    <property type="protein sequence ID" value="RVU17193.1"/>
    <property type="molecule type" value="Genomic_DNA"/>
</dbReference>
<sequence>MKRLRAALAALLLAASPGRAAETTRFPAVDSESLVLVLHAATDLEAMRPLIRDFQDTEPHVAVAYTETVTGELFERMQAACRGAGGVDLVLSSSVDQLVKLVNDGCAARLGLAEADPLPRWTRWRDELFGFTFEPGVIVYNADTVPPEDRRRSRAELIDLLRTHPGRYAGRIGTYDVTTSGIGYLFSAYDLRAGAVFGRMLEALARADAVLSCCTTDLLARLADGRLAIGYNLLGSYAVAAIRRGAPLHVVVPRDYTVVLSRAIFVPASAPQPAAARAFVRYLLSERGQRVARATSFPFGLDGAAVPEADGPVLSPSSAAVRPIENGPELLAIQDRAKRARLIGEWRGAVRGPESGAAARDTDGR</sequence>
<feature type="signal peptide" evidence="2">
    <location>
        <begin position="1"/>
        <end position="20"/>
    </location>
</feature>
<organism evidence="3 4">
    <name type="scientific">Methylobacterium oryzihabitans</name>
    <dbReference type="NCBI Taxonomy" id="2499852"/>
    <lineage>
        <taxon>Bacteria</taxon>
        <taxon>Pseudomonadati</taxon>
        <taxon>Pseudomonadota</taxon>
        <taxon>Alphaproteobacteria</taxon>
        <taxon>Hyphomicrobiales</taxon>
        <taxon>Methylobacteriaceae</taxon>
        <taxon>Methylobacterium</taxon>
    </lineage>
</organism>
<evidence type="ECO:0000256" key="1">
    <source>
        <dbReference type="ARBA" id="ARBA00022729"/>
    </source>
</evidence>
<dbReference type="Gene3D" id="3.40.190.10">
    <property type="entry name" value="Periplasmic binding protein-like II"/>
    <property type="match status" value="2"/>
</dbReference>
<name>A0A437P4P3_9HYPH</name>
<dbReference type="RefSeq" id="WP_127730438.1">
    <property type="nucleotide sequence ID" value="NZ_SACP01000013.1"/>
</dbReference>
<keyword evidence="4" id="KW-1185">Reference proteome</keyword>
<gene>
    <name evidence="3" type="ORF">EOE48_14915</name>
</gene>
<accession>A0A437P4P3</accession>
<dbReference type="PANTHER" id="PTHR30006">
    <property type="entry name" value="THIAMINE-BINDING PERIPLASMIC PROTEIN-RELATED"/>
    <property type="match status" value="1"/>
</dbReference>
<evidence type="ECO:0000313" key="4">
    <source>
        <dbReference type="Proteomes" id="UP000286997"/>
    </source>
</evidence>
<dbReference type="AlphaFoldDB" id="A0A437P4P3"/>
<dbReference type="OrthoDB" id="8673316at2"/>
<feature type="chain" id="PRO_5019248688" evidence="2">
    <location>
        <begin position="21"/>
        <end position="365"/>
    </location>
</feature>
<dbReference type="PANTHER" id="PTHR30006:SF25">
    <property type="entry name" value="PHOSPHOGLYCERATE TRANSPORT REGULATORY PROTEIN PGTC"/>
    <property type="match status" value="1"/>
</dbReference>
<keyword evidence="1 2" id="KW-0732">Signal</keyword>
<reference evidence="3 4" key="1">
    <citation type="submission" date="2019-01" db="EMBL/GenBank/DDBJ databases">
        <authorList>
            <person name="Chen W.-M."/>
        </authorList>
    </citation>
    <scope>NUCLEOTIDE SEQUENCE [LARGE SCALE GENOMIC DNA]</scope>
    <source>
        <strain evidence="3 4">TER-1</strain>
    </source>
</reference>
<comment type="caution">
    <text evidence="3">The sequence shown here is derived from an EMBL/GenBank/DDBJ whole genome shotgun (WGS) entry which is preliminary data.</text>
</comment>
<dbReference type="GO" id="GO:0030288">
    <property type="term" value="C:outer membrane-bounded periplasmic space"/>
    <property type="evidence" value="ECO:0007669"/>
    <property type="project" value="TreeGrafter"/>
</dbReference>
<dbReference type="Proteomes" id="UP000286997">
    <property type="component" value="Unassembled WGS sequence"/>
</dbReference>
<proteinExistence type="predicted"/>
<dbReference type="Pfam" id="PF13531">
    <property type="entry name" value="SBP_bac_11"/>
    <property type="match status" value="1"/>
</dbReference>
<evidence type="ECO:0000256" key="2">
    <source>
        <dbReference type="SAM" id="SignalP"/>
    </source>
</evidence>